<evidence type="ECO:0000259" key="5">
    <source>
        <dbReference type="Pfam" id="PF25917"/>
    </source>
</evidence>
<comment type="similarity">
    <text evidence="2">Belongs to the membrane fusion protein (MFP) (TC 8.A.1) family.</text>
</comment>
<evidence type="ECO:0000259" key="4">
    <source>
        <dbReference type="Pfam" id="PF25876"/>
    </source>
</evidence>
<dbReference type="InterPro" id="IPR006143">
    <property type="entry name" value="RND_pump_MFP"/>
</dbReference>
<evidence type="ECO:0000313" key="9">
    <source>
        <dbReference type="Proteomes" id="UP001231109"/>
    </source>
</evidence>
<gene>
    <name evidence="8" type="ORF">ORJ04_20650</name>
</gene>
<dbReference type="Pfam" id="PF25917">
    <property type="entry name" value="BSH_RND"/>
    <property type="match status" value="1"/>
</dbReference>
<dbReference type="InterPro" id="IPR058625">
    <property type="entry name" value="MdtA-like_BSH"/>
</dbReference>
<evidence type="ECO:0000256" key="1">
    <source>
        <dbReference type="ARBA" id="ARBA00004519"/>
    </source>
</evidence>
<evidence type="ECO:0000313" key="8">
    <source>
        <dbReference type="EMBL" id="MDP5138362.1"/>
    </source>
</evidence>
<feature type="domain" description="Multidrug resistance protein MdtA-like C-terminal permuted SH3" evidence="7">
    <location>
        <begin position="297"/>
        <end position="359"/>
    </location>
</feature>
<sequence length="390" mass="41337">MREKMKLVAASAMALLLLACSEPQSTGAGAGARVPEVEVVVLAKTSLAITTELPGRTTDFRQAQIRPQVNGILQQRLFTEGQQVAAGQVLYKIDAAPYEAAYANAKANLASSKALAHNARLKVERFKGLLGSKAVSQQDYDDAQAALMQADAAVASSEAALQSAQINLNYTNIKAPIAGQIGRSEVTEGALLTANQAQVLATIRQLNPIYVDLTQSSSALLKLKKQLPGEAKDTVSVELLLDDGSTYAQQGSLQFSEVHVDPSTSMVTLRAVFPNDNANLLPGMFVRARLQHGMDNNALLVPQVAVSRTPKGEASVMIVNDNNIVEARSIEVGRAVGQHWQVLSGLNAKEQVIVAGLQKVRPGVQVTVVNSSAKTAKGDDVGNDNHTATQ</sequence>
<feature type="domain" description="Multidrug resistance protein MdtA-like alpha-helical hairpin" evidence="4">
    <location>
        <begin position="102"/>
        <end position="171"/>
    </location>
</feature>
<dbReference type="PROSITE" id="PS51257">
    <property type="entry name" value="PROKAR_LIPOPROTEIN"/>
    <property type="match status" value="1"/>
</dbReference>
<dbReference type="Gene3D" id="2.40.30.170">
    <property type="match status" value="1"/>
</dbReference>
<reference evidence="8 9" key="1">
    <citation type="submission" date="2022-11" db="EMBL/GenBank/DDBJ databases">
        <title>Viruses from the air-sea interface of a natural surface slick.</title>
        <authorList>
            <person name="Rahlff J."/>
            <person name="Holmfeldt K."/>
        </authorList>
    </citation>
    <scope>NUCLEOTIDE SEQUENCE [LARGE SCALE GENOMIC DNA]</scope>
    <source>
        <strain evidence="8 9">SMS4</strain>
    </source>
</reference>
<evidence type="ECO:0000259" key="6">
    <source>
        <dbReference type="Pfam" id="PF25944"/>
    </source>
</evidence>
<dbReference type="InterPro" id="IPR058626">
    <property type="entry name" value="MdtA-like_b-barrel"/>
</dbReference>
<evidence type="ECO:0000259" key="7">
    <source>
        <dbReference type="Pfam" id="PF25967"/>
    </source>
</evidence>
<dbReference type="RefSeq" id="WP_305977499.1">
    <property type="nucleotide sequence ID" value="NZ_JAPJDZ010000140.1"/>
</dbReference>
<keyword evidence="9" id="KW-1185">Reference proteome</keyword>
<dbReference type="Pfam" id="PF25967">
    <property type="entry name" value="RND-MFP_C"/>
    <property type="match status" value="1"/>
</dbReference>
<dbReference type="PANTHER" id="PTHR30158">
    <property type="entry name" value="ACRA/E-RELATED COMPONENT OF DRUG EFFLUX TRANSPORTER"/>
    <property type="match status" value="1"/>
</dbReference>
<dbReference type="Gene3D" id="2.40.420.20">
    <property type="match status" value="1"/>
</dbReference>
<name>A0ABT9I4Q3_9GAMM</name>
<dbReference type="Gene3D" id="1.10.287.470">
    <property type="entry name" value="Helix hairpin bin"/>
    <property type="match status" value="1"/>
</dbReference>
<feature type="domain" description="Multidrug resistance protein MdtA-like barrel-sandwich hybrid" evidence="5">
    <location>
        <begin position="61"/>
        <end position="203"/>
    </location>
</feature>
<organism evidence="8 9">
    <name type="scientific">Rheinheimera baltica</name>
    <dbReference type="NCBI Taxonomy" id="67576"/>
    <lineage>
        <taxon>Bacteria</taxon>
        <taxon>Pseudomonadati</taxon>
        <taxon>Pseudomonadota</taxon>
        <taxon>Gammaproteobacteria</taxon>
        <taxon>Chromatiales</taxon>
        <taxon>Chromatiaceae</taxon>
        <taxon>Rheinheimera</taxon>
    </lineage>
</organism>
<feature type="chain" id="PRO_5047335617" evidence="3">
    <location>
        <begin position="22"/>
        <end position="390"/>
    </location>
</feature>
<dbReference type="Pfam" id="PF25876">
    <property type="entry name" value="HH_MFP_RND"/>
    <property type="match status" value="1"/>
</dbReference>
<accession>A0ABT9I4Q3</accession>
<keyword evidence="3" id="KW-0732">Signal</keyword>
<dbReference type="InterPro" id="IPR058627">
    <property type="entry name" value="MdtA-like_C"/>
</dbReference>
<dbReference type="EMBL" id="JAPJDZ010000140">
    <property type="protein sequence ID" value="MDP5138362.1"/>
    <property type="molecule type" value="Genomic_DNA"/>
</dbReference>
<dbReference type="SUPFAM" id="SSF111369">
    <property type="entry name" value="HlyD-like secretion proteins"/>
    <property type="match status" value="1"/>
</dbReference>
<dbReference type="Gene3D" id="2.40.50.100">
    <property type="match status" value="1"/>
</dbReference>
<protein>
    <submittedName>
        <fullName evidence="8">Efflux RND transporter periplasmic adaptor subunit</fullName>
    </submittedName>
</protein>
<feature type="signal peptide" evidence="3">
    <location>
        <begin position="1"/>
        <end position="21"/>
    </location>
</feature>
<dbReference type="NCBIfam" id="TIGR01730">
    <property type="entry name" value="RND_mfp"/>
    <property type="match status" value="1"/>
</dbReference>
<dbReference type="InterPro" id="IPR058624">
    <property type="entry name" value="MdtA-like_HH"/>
</dbReference>
<feature type="domain" description="Multidrug resistance protein MdtA-like beta-barrel" evidence="6">
    <location>
        <begin position="208"/>
        <end position="293"/>
    </location>
</feature>
<comment type="caution">
    <text evidence="8">The sequence shown here is derived from an EMBL/GenBank/DDBJ whole genome shotgun (WGS) entry which is preliminary data.</text>
</comment>
<comment type="subcellular location">
    <subcellularLocation>
        <location evidence="1">Cell inner membrane</location>
        <topology evidence="1">Lipid-anchor</topology>
    </subcellularLocation>
</comment>
<proteinExistence type="inferred from homology"/>
<evidence type="ECO:0000256" key="3">
    <source>
        <dbReference type="SAM" id="SignalP"/>
    </source>
</evidence>
<evidence type="ECO:0000256" key="2">
    <source>
        <dbReference type="ARBA" id="ARBA00009477"/>
    </source>
</evidence>
<dbReference type="PANTHER" id="PTHR30158:SF3">
    <property type="entry name" value="MULTIDRUG EFFLUX PUMP SUBUNIT ACRA-RELATED"/>
    <property type="match status" value="1"/>
</dbReference>
<dbReference type="Proteomes" id="UP001231109">
    <property type="component" value="Unassembled WGS sequence"/>
</dbReference>
<dbReference type="Pfam" id="PF25944">
    <property type="entry name" value="Beta-barrel_RND"/>
    <property type="match status" value="1"/>
</dbReference>